<proteinExistence type="predicted"/>
<dbReference type="InterPro" id="IPR039426">
    <property type="entry name" value="TonB-dep_rcpt-like"/>
</dbReference>
<dbReference type="PROSITE" id="PS52016">
    <property type="entry name" value="TONB_DEPENDENT_REC_3"/>
    <property type="match status" value="1"/>
</dbReference>
<keyword evidence="5" id="KW-0998">Cell outer membrane</keyword>
<evidence type="ECO:0000256" key="3">
    <source>
        <dbReference type="ARBA" id="ARBA00022692"/>
    </source>
</evidence>
<evidence type="ECO:0000259" key="7">
    <source>
        <dbReference type="Pfam" id="PF07715"/>
    </source>
</evidence>
<dbReference type="Pfam" id="PF07715">
    <property type="entry name" value="Plug"/>
    <property type="match status" value="1"/>
</dbReference>
<organism evidence="8">
    <name type="scientific">marine metagenome</name>
    <dbReference type="NCBI Taxonomy" id="408172"/>
    <lineage>
        <taxon>unclassified sequences</taxon>
        <taxon>metagenomes</taxon>
        <taxon>ecological metagenomes</taxon>
    </lineage>
</organism>
<sequence>LYNQRLKSKVEVFFCLHYLLYIGEKYMINKVTKGFLSFSAVSLIWLGSFGLVAAEEEGEEAEGVVEEVVVTGSRISRLSNYDSTGPVEVFTVEQIYEAGKNNIGDYLIELPSANLSSNQRSINNGNSGTTEFNLRGAGSERLLTLINGRRVAPSGTGTGSAVDFQIFPLALVDSVEVLKDGASAVYGSDAISGVVNIKLRDFEGFELVGNKGSSDYGDAEQSLISVAFGSAGEKSSIKAAISMSKNDSLDMWDRDFSFCPRLEPDYMLYFQTYGIPGHGAPGDKLSNEASCGASTFIPTGRFYTSSGSQTLYGAVGPDGPTSSFSWATYSGNGPGDPNNNMGMYNYSEWMQLLGGRENFQAWSTGTYELDSGVVMDFELGASRRKSDLMMAPVPMGSGAQNTYGLTIPATNPFNPFGEDLAYRKRMLDVGPRQFSQEADTLRLVIGASGTLDRLGSADWEVYHTYQNFSSTQLTENYINMLRVEEALTTELGAGVMVNGVGYRCVDAVARKLGCVPLNMFGGNSITEAAADYIRFNMLNRTGTIYKGYSANITNIEIAELPAGQILAAIGFDTSDLQGHEKVDAMTESGGSSGNPRLSTEGSYDNTDIYGEVSIPLLADLTAAQELTLDAAYRNTSYSAFDDESVQRVALKWKPHDDVTIRATSSTSY</sequence>
<dbReference type="EMBL" id="UINC01031661">
    <property type="protein sequence ID" value="SVB18062.1"/>
    <property type="molecule type" value="Genomic_DNA"/>
</dbReference>
<feature type="domain" description="TonB-dependent receptor plug" evidence="7">
    <location>
        <begin position="81"/>
        <end position="194"/>
    </location>
</feature>
<feature type="non-terminal residue" evidence="8">
    <location>
        <position position="668"/>
    </location>
</feature>
<keyword evidence="4 6" id="KW-0472">Membrane</keyword>
<feature type="transmembrane region" description="Helical" evidence="6">
    <location>
        <begin position="35"/>
        <end position="54"/>
    </location>
</feature>
<dbReference type="Gene3D" id="2.40.170.20">
    <property type="entry name" value="TonB-dependent receptor, beta-barrel domain"/>
    <property type="match status" value="1"/>
</dbReference>
<gene>
    <name evidence="8" type="ORF">METZ01_LOCUS170916</name>
</gene>
<evidence type="ECO:0000256" key="5">
    <source>
        <dbReference type="ARBA" id="ARBA00023237"/>
    </source>
</evidence>
<accession>A0A382BX09</accession>
<keyword evidence="3 6" id="KW-0812">Transmembrane</keyword>
<keyword evidence="2" id="KW-0813">Transport</keyword>
<dbReference type="PANTHER" id="PTHR47234:SF2">
    <property type="entry name" value="TONB-DEPENDENT RECEPTOR"/>
    <property type="match status" value="1"/>
</dbReference>
<evidence type="ECO:0000313" key="8">
    <source>
        <dbReference type="EMBL" id="SVB18062.1"/>
    </source>
</evidence>
<evidence type="ECO:0000256" key="2">
    <source>
        <dbReference type="ARBA" id="ARBA00022448"/>
    </source>
</evidence>
<dbReference type="InterPro" id="IPR012910">
    <property type="entry name" value="Plug_dom"/>
</dbReference>
<reference evidence="8" key="1">
    <citation type="submission" date="2018-05" db="EMBL/GenBank/DDBJ databases">
        <authorList>
            <person name="Lanie J.A."/>
            <person name="Ng W.-L."/>
            <person name="Kazmierczak K.M."/>
            <person name="Andrzejewski T.M."/>
            <person name="Davidsen T.M."/>
            <person name="Wayne K.J."/>
            <person name="Tettelin H."/>
            <person name="Glass J.I."/>
            <person name="Rusch D."/>
            <person name="Podicherti R."/>
            <person name="Tsui H.-C.T."/>
            <person name="Winkler M.E."/>
        </authorList>
    </citation>
    <scope>NUCLEOTIDE SEQUENCE</scope>
</reference>
<evidence type="ECO:0000256" key="4">
    <source>
        <dbReference type="ARBA" id="ARBA00023136"/>
    </source>
</evidence>
<dbReference type="InterPro" id="IPR036942">
    <property type="entry name" value="Beta-barrel_TonB_sf"/>
</dbReference>
<evidence type="ECO:0000256" key="1">
    <source>
        <dbReference type="ARBA" id="ARBA00004571"/>
    </source>
</evidence>
<comment type="subcellular location">
    <subcellularLocation>
        <location evidence="1">Cell outer membrane</location>
        <topology evidence="1">Multi-pass membrane protein</topology>
    </subcellularLocation>
</comment>
<dbReference type="PANTHER" id="PTHR47234">
    <property type="match status" value="1"/>
</dbReference>
<feature type="non-terminal residue" evidence="8">
    <location>
        <position position="1"/>
    </location>
</feature>
<keyword evidence="6" id="KW-1133">Transmembrane helix</keyword>
<evidence type="ECO:0000256" key="6">
    <source>
        <dbReference type="SAM" id="Phobius"/>
    </source>
</evidence>
<dbReference type="Gene3D" id="2.170.130.10">
    <property type="entry name" value="TonB-dependent receptor, plug domain"/>
    <property type="match status" value="1"/>
</dbReference>
<dbReference type="AlphaFoldDB" id="A0A382BX09"/>
<dbReference type="GO" id="GO:0009279">
    <property type="term" value="C:cell outer membrane"/>
    <property type="evidence" value="ECO:0007669"/>
    <property type="project" value="UniProtKB-SubCell"/>
</dbReference>
<dbReference type="SUPFAM" id="SSF56935">
    <property type="entry name" value="Porins"/>
    <property type="match status" value="1"/>
</dbReference>
<dbReference type="InterPro" id="IPR037066">
    <property type="entry name" value="Plug_dom_sf"/>
</dbReference>
<name>A0A382BX09_9ZZZZ</name>
<protein>
    <recommendedName>
        <fullName evidence="7">TonB-dependent receptor plug domain-containing protein</fullName>
    </recommendedName>
</protein>